<gene>
    <name evidence="2" type="ORF">C2845_PM14G00420</name>
</gene>
<feature type="transmembrane region" description="Helical" evidence="1">
    <location>
        <begin position="135"/>
        <end position="167"/>
    </location>
</feature>
<protein>
    <submittedName>
        <fullName evidence="2">Uncharacterized protein</fullName>
    </submittedName>
</protein>
<keyword evidence="1" id="KW-0472">Membrane</keyword>
<organism evidence="2 3">
    <name type="scientific">Panicum miliaceum</name>
    <name type="common">Proso millet</name>
    <name type="synonym">Broomcorn millet</name>
    <dbReference type="NCBI Taxonomy" id="4540"/>
    <lineage>
        <taxon>Eukaryota</taxon>
        <taxon>Viridiplantae</taxon>
        <taxon>Streptophyta</taxon>
        <taxon>Embryophyta</taxon>
        <taxon>Tracheophyta</taxon>
        <taxon>Spermatophyta</taxon>
        <taxon>Magnoliopsida</taxon>
        <taxon>Liliopsida</taxon>
        <taxon>Poales</taxon>
        <taxon>Poaceae</taxon>
        <taxon>PACMAD clade</taxon>
        <taxon>Panicoideae</taxon>
        <taxon>Panicodae</taxon>
        <taxon>Paniceae</taxon>
        <taxon>Panicinae</taxon>
        <taxon>Panicum</taxon>
        <taxon>Panicum sect. Panicum</taxon>
    </lineage>
</organism>
<keyword evidence="1" id="KW-0812">Transmembrane</keyword>
<keyword evidence="3" id="KW-1185">Reference proteome</keyword>
<comment type="caution">
    <text evidence="2">The sequence shown here is derived from an EMBL/GenBank/DDBJ whole genome shotgun (WGS) entry which is preliminary data.</text>
</comment>
<evidence type="ECO:0000313" key="2">
    <source>
        <dbReference type="EMBL" id="RLM61900.1"/>
    </source>
</evidence>
<dbReference type="PANTHER" id="PTHR33133">
    <property type="entry name" value="OS08G0107100 PROTEIN-RELATED"/>
    <property type="match status" value="1"/>
</dbReference>
<feature type="transmembrane region" description="Helical" evidence="1">
    <location>
        <begin position="187"/>
        <end position="211"/>
    </location>
</feature>
<feature type="transmembrane region" description="Helical" evidence="1">
    <location>
        <begin position="223"/>
        <end position="251"/>
    </location>
</feature>
<accession>A0A3L6PRB9</accession>
<evidence type="ECO:0000313" key="3">
    <source>
        <dbReference type="Proteomes" id="UP000275267"/>
    </source>
</evidence>
<dbReference type="PANTHER" id="PTHR33133:SF5">
    <property type="entry name" value="OS08G0107100 PROTEIN"/>
    <property type="match status" value="1"/>
</dbReference>
<feature type="transmembrane region" description="Helical" evidence="1">
    <location>
        <begin position="31"/>
        <end position="53"/>
    </location>
</feature>
<dbReference type="STRING" id="4540.A0A3L6PRB9"/>
<proteinExistence type="predicted"/>
<feature type="transmembrane region" description="Helical" evidence="1">
    <location>
        <begin position="104"/>
        <end position="129"/>
    </location>
</feature>
<reference evidence="3" key="1">
    <citation type="journal article" date="2019" name="Nat. Commun.">
        <title>The genome of broomcorn millet.</title>
        <authorList>
            <person name="Zou C."/>
            <person name="Miki D."/>
            <person name="Li D."/>
            <person name="Tang Q."/>
            <person name="Xiao L."/>
            <person name="Rajput S."/>
            <person name="Deng P."/>
            <person name="Jia W."/>
            <person name="Huang R."/>
            <person name="Zhang M."/>
            <person name="Sun Y."/>
            <person name="Hu J."/>
            <person name="Fu X."/>
            <person name="Schnable P.S."/>
            <person name="Li F."/>
            <person name="Zhang H."/>
            <person name="Feng B."/>
            <person name="Zhu X."/>
            <person name="Liu R."/>
            <person name="Schnable J.C."/>
            <person name="Zhu J.-K."/>
            <person name="Zhang H."/>
        </authorList>
    </citation>
    <scope>NUCLEOTIDE SEQUENCE [LARGE SCALE GENOMIC DNA]</scope>
</reference>
<dbReference type="EMBL" id="PQIB02000016">
    <property type="protein sequence ID" value="RLM61900.1"/>
    <property type="molecule type" value="Genomic_DNA"/>
</dbReference>
<dbReference type="Proteomes" id="UP000275267">
    <property type="component" value="Unassembled WGS sequence"/>
</dbReference>
<dbReference type="OrthoDB" id="1908649at2759"/>
<evidence type="ECO:0000256" key="1">
    <source>
        <dbReference type="SAM" id="Phobius"/>
    </source>
</evidence>
<name>A0A3L6PRB9_PANMI</name>
<sequence>MECEPEELQFLGAAGVYSASAQVLRGPHRPLFARIAAAFVLPLSALFLLHIAISHALFRHIDSDDTALDASSPGTDAQRRLLSRLASDWLALLLFKAARLAATFLAAFALLFAYNAAAVLVLVGLLVAADNGSGLAGLLAFLVLLAYLAGLVYLSVVWHLASVVSVLEDYKGFAAMRKSKDLIRGKLPTAAAIFVTLNLVFAFVELAFRAWVIKGGSSAPTRLILGVLALAALSCVVMLALVAQTLVYLVCKSYHHESIDKAGISDHLEVYLGDYVPLKASDVQMEQFQV</sequence>
<dbReference type="AlphaFoldDB" id="A0A3L6PRB9"/>
<keyword evidence="1" id="KW-1133">Transmembrane helix</keyword>